<organism evidence="2 3">
    <name type="scientific">Centaurea solstitialis</name>
    <name type="common">yellow star-thistle</name>
    <dbReference type="NCBI Taxonomy" id="347529"/>
    <lineage>
        <taxon>Eukaryota</taxon>
        <taxon>Viridiplantae</taxon>
        <taxon>Streptophyta</taxon>
        <taxon>Embryophyta</taxon>
        <taxon>Tracheophyta</taxon>
        <taxon>Spermatophyta</taxon>
        <taxon>Magnoliopsida</taxon>
        <taxon>eudicotyledons</taxon>
        <taxon>Gunneridae</taxon>
        <taxon>Pentapetalae</taxon>
        <taxon>asterids</taxon>
        <taxon>campanulids</taxon>
        <taxon>Asterales</taxon>
        <taxon>Asteraceae</taxon>
        <taxon>Carduoideae</taxon>
        <taxon>Cardueae</taxon>
        <taxon>Centaureinae</taxon>
        <taxon>Centaurea</taxon>
    </lineage>
</organism>
<protein>
    <recommendedName>
        <fullName evidence="1">TTF-type domain-containing protein</fullName>
    </recommendedName>
</protein>
<dbReference type="PANTHER" id="PTHR11697">
    <property type="entry name" value="GENERAL TRANSCRIPTION FACTOR 2-RELATED ZINC FINGER PROTEIN"/>
    <property type="match status" value="1"/>
</dbReference>
<evidence type="ECO:0000313" key="3">
    <source>
        <dbReference type="Proteomes" id="UP001172457"/>
    </source>
</evidence>
<dbReference type="PANTHER" id="PTHR11697:SF230">
    <property type="entry name" value="ZINC FINGER, MYM DOMAIN CONTAINING 1"/>
    <property type="match status" value="1"/>
</dbReference>
<feature type="domain" description="TTF-type" evidence="1">
    <location>
        <begin position="92"/>
        <end position="184"/>
    </location>
</feature>
<dbReference type="InterPro" id="IPR055298">
    <property type="entry name" value="AtLOH3-like"/>
</dbReference>
<keyword evidence="3" id="KW-1185">Reference proteome</keyword>
<proteinExistence type="predicted"/>
<dbReference type="Pfam" id="PF14291">
    <property type="entry name" value="DUF4371"/>
    <property type="match status" value="1"/>
</dbReference>
<dbReference type="InterPro" id="IPR025398">
    <property type="entry name" value="DUF4371"/>
</dbReference>
<name>A0AA38UA65_9ASTR</name>
<dbReference type="InterPro" id="IPR006580">
    <property type="entry name" value="Znf_TTF"/>
</dbReference>
<dbReference type="Proteomes" id="UP001172457">
    <property type="component" value="Chromosome 1"/>
</dbReference>
<dbReference type="EMBL" id="JARYMX010000001">
    <property type="protein sequence ID" value="KAJ9565643.1"/>
    <property type="molecule type" value="Genomic_DNA"/>
</dbReference>
<reference evidence="2" key="1">
    <citation type="submission" date="2023-03" db="EMBL/GenBank/DDBJ databases">
        <title>Chromosome-scale reference genome and RAD-based genetic map of yellow starthistle (Centaurea solstitialis) reveal putative structural variation and QTLs associated with invader traits.</title>
        <authorList>
            <person name="Reatini B."/>
            <person name="Cang F.A."/>
            <person name="Jiang Q."/>
            <person name="Mckibben M.T.W."/>
            <person name="Barker M.S."/>
            <person name="Rieseberg L.H."/>
            <person name="Dlugosch K.M."/>
        </authorList>
    </citation>
    <scope>NUCLEOTIDE SEQUENCE</scope>
    <source>
        <strain evidence="2">CAN-66</strain>
        <tissue evidence="2">Leaf</tissue>
    </source>
</reference>
<dbReference type="InterPro" id="IPR012337">
    <property type="entry name" value="RNaseH-like_sf"/>
</dbReference>
<dbReference type="SMART" id="SM00597">
    <property type="entry name" value="ZnF_TTF"/>
    <property type="match status" value="1"/>
</dbReference>
<accession>A0AA38UA65</accession>
<dbReference type="AlphaFoldDB" id="A0AA38UA65"/>
<sequence length="529" mass="61260">MLRFFKYIGESSSNDIPKDTNVEETVDKDNEQETPLKYIKVDLDSLAGDLRQRPSMEVYHVNQRDEIKRHYLQKGPCQPRKHSFERREIGGRVRKFNPSWFDDHKYLSEYSIKLEAAFCLCCYLFKTDLKNQGGEDNFVKCGFEAWNKRECLDLHSNGGSHNLAVQKCQNVMNQAQSIATIFDKQTDSTKDKNRLRYMLLLTVLDSYYVKGYLFVVIMKEVTQETKLQLALVFIAKNHHDINDFFELTSRLLNMIGSSYKRHDKLRDKQATRVVVALADGELESGTGLNQEIGIKRPSDTRWGSHYGSLLNIKTLYPSICEVLEDIMEDANSQDHRSEARRMLKSILTFDFVFYLHLLVDILGITNELSTTLQRKDKDIINAMNQVSNSYHYQVDVFYSVIDMQLQELINHFNEANTTLLLSIASLCARQSFRSFQVDELMKMVEFYPVEFPTTELEALRGQLQNYTKDVHGDARFNDLKGLGDLAKQMVETNKYQIYPKVYVLLKLALTFPVATSTVERAFSAMKLKE</sequence>
<gene>
    <name evidence="2" type="ORF">OSB04_001609</name>
</gene>
<comment type="caution">
    <text evidence="2">The sequence shown here is derived from an EMBL/GenBank/DDBJ whole genome shotgun (WGS) entry which is preliminary data.</text>
</comment>
<evidence type="ECO:0000259" key="1">
    <source>
        <dbReference type="SMART" id="SM00597"/>
    </source>
</evidence>
<dbReference type="SUPFAM" id="SSF53098">
    <property type="entry name" value="Ribonuclease H-like"/>
    <property type="match status" value="1"/>
</dbReference>
<evidence type="ECO:0000313" key="2">
    <source>
        <dbReference type="EMBL" id="KAJ9565643.1"/>
    </source>
</evidence>